<proteinExistence type="predicted"/>
<name>A0A165E0H3_EXIGL</name>
<dbReference type="AlphaFoldDB" id="A0A165E0H3"/>
<protein>
    <recommendedName>
        <fullName evidence="3">F-box domain-containing protein</fullName>
    </recommendedName>
</protein>
<sequence>MYAQPDDLVVEMANLLAQDRRRLGPGAIETVFKVSQLTKGIRQRVLPIALRALVINIGAAERFLRLETLGLRVPTRVLLLAIPAGSPTDYTPALRHFDNLSSLAIVSLSRKDDAALPSSMPDWLMLLWELHCRATLERLSLAFHTLSDVALGSLNLDTFERLTHVRLALEAAIFETFPGFQLPRTVHTLSVSPQVLVSITTWNCGFRLPALAYFEVACSDIGSSSWPGDENWTFPNGSYPSPIPLSTAFERFFHAHPSITTLRMENFPILCEIVRSIVSLPSLRTVSLHPERWQMSGRVGNDDDAAHWFATEILPRLHALQVLHIGAHDFRDIDPRYKQKYERAGQAWDALISNFGLEYRALARGRCETSNHRGEGKSACPADPFLWTNDEFQAMTYIFPGERPQVCTSDPALIRRKADVPHFLGVKVRVALRRDS</sequence>
<dbReference type="InParanoid" id="A0A165E0H3"/>
<dbReference type="Proteomes" id="UP000077266">
    <property type="component" value="Unassembled WGS sequence"/>
</dbReference>
<evidence type="ECO:0008006" key="3">
    <source>
        <dbReference type="Google" id="ProtNLM"/>
    </source>
</evidence>
<organism evidence="1 2">
    <name type="scientific">Exidia glandulosa HHB12029</name>
    <dbReference type="NCBI Taxonomy" id="1314781"/>
    <lineage>
        <taxon>Eukaryota</taxon>
        <taxon>Fungi</taxon>
        <taxon>Dikarya</taxon>
        <taxon>Basidiomycota</taxon>
        <taxon>Agaricomycotina</taxon>
        <taxon>Agaricomycetes</taxon>
        <taxon>Auriculariales</taxon>
        <taxon>Exidiaceae</taxon>
        <taxon>Exidia</taxon>
    </lineage>
</organism>
<keyword evidence="2" id="KW-1185">Reference proteome</keyword>
<gene>
    <name evidence="1" type="ORF">EXIGLDRAFT_775215</name>
</gene>
<reference evidence="1 2" key="1">
    <citation type="journal article" date="2016" name="Mol. Biol. Evol.">
        <title>Comparative Genomics of Early-Diverging Mushroom-Forming Fungi Provides Insights into the Origins of Lignocellulose Decay Capabilities.</title>
        <authorList>
            <person name="Nagy L.G."/>
            <person name="Riley R."/>
            <person name="Tritt A."/>
            <person name="Adam C."/>
            <person name="Daum C."/>
            <person name="Floudas D."/>
            <person name="Sun H."/>
            <person name="Yadav J.S."/>
            <person name="Pangilinan J."/>
            <person name="Larsson K.H."/>
            <person name="Matsuura K."/>
            <person name="Barry K."/>
            <person name="Labutti K."/>
            <person name="Kuo R."/>
            <person name="Ohm R.A."/>
            <person name="Bhattacharya S.S."/>
            <person name="Shirouzu T."/>
            <person name="Yoshinaga Y."/>
            <person name="Martin F.M."/>
            <person name="Grigoriev I.V."/>
            <person name="Hibbett D.S."/>
        </authorList>
    </citation>
    <scope>NUCLEOTIDE SEQUENCE [LARGE SCALE GENOMIC DNA]</scope>
    <source>
        <strain evidence="1 2">HHB12029</strain>
    </source>
</reference>
<accession>A0A165E0H3</accession>
<evidence type="ECO:0000313" key="1">
    <source>
        <dbReference type="EMBL" id="KZV85804.1"/>
    </source>
</evidence>
<evidence type="ECO:0000313" key="2">
    <source>
        <dbReference type="Proteomes" id="UP000077266"/>
    </source>
</evidence>
<dbReference type="EMBL" id="KV426176">
    <property type="protein sequence ID" value="KZV85804.1"/>
    <property type="molecule type" value="Genomic_DNA"/>
</dbReference>
<dbReference type="SUPFAM" id="SSF52047">
    <property type="entry name" value="RNI-like"/>
    <property type="match status" value="1"/>
</dbReference>